<feature type="transmembrane region" description="Helical" evidence="3">
    <location>
        <begin position="323"/>
        <end position="347"/>
    </location>
</feature>
<feature type="DNA-binding region" description="OmpR/PhoB-type" evidence="2">
    <location>
        <begin position="3"/>
        <end position="101"/>
    </location>
</feature>
<dbReference type="InterPro" id="IPR001867">
    <property type="entry name" value="OmpR/PhoB-type_DNA-bd"/>
</dbReference>
<keyword evidence="3" id="KW-0472">Membrane</keyword>
<dbReference type="Gene3D" id="1.10.10.10">
    <property type="entry name" value="Winged helix-like DNA-binding domain superfamily/Winged helix DNA-binding domain"/>
    <property type="match status" value="1"/>
</dbReference>
<gene>
    <name evidence="5" type="ORF">GRI48_01165</name>
</gene>
<dbReference type="InterPro" id="IPR016032">
    <property type="entry name" value="Sig_transdc_resp-reg_C-effctor"/>
</dbReference>
<reference evidence="5 6" key="1">
    <citation type="submission" date="2019-12" db="EMBL/GenBank/DDBJ databases">
        <title>Genomic-based taxomic classification of the family Erythrobacteraceae.</title>
        <authorList>
            <person name="Xu L."/>
        </authorList>
    </citation>
    <scope>NUCLEOTIDE SEQUENCE [LARGE SCALE GENOMIC DNA]</scope>
    <source>
        <strain evidence="5 6">MCCC 1A09965</strain>
    </source>
</reference>
<evidence type="ECO:0000256" key="2">
    <source>
        <dbReference type="PROSITE-ProRule" id="PRU01091"/>
    </source>
</evidence>
<accession>A0A844YAS9</accession>
<dbReference type="GO" id="GO:0006355">
    <property type="term" value="P:regulation of DNA-templated transcription"/>
    <property type="evidence" value="ECO:0007669"/>
    <property type="project" value="InterPro"/>
</dbReference>
<organism evidence="5 6">
    <name type="scientific">Qipengyuania oceanensis</name>
    <dbReference type="NCBI Taxonomy" id="1463597"/>
    <lineage>
        <taxon>Bacteria</taxon>
        <taxon>Pseudomonadati</taxon>
        <taxon>Pseudomonadota</taxon>
        <taxon>Alphaproteobacteria</taxon>
        <taxon>Sphingomonadales</taxon>
        <taxon>Erythrobacteraceae</taxon>
        <taxon>Qipengyuania</taxon>
    </lineage>
</organism>
<keyword evidence="3" id="KW-0812">Transmembrane</keyword>
<feature type="transmembrane region" description="Helical" evidence="3">
    <location>
        <begin position="266"/>
        <end position="286"/>
    </location>
</feature>
<dbReference type="SMART" id="SM00862">
    <property type="entry name" value="Trans_reg_C"/>
    <property type="match status" value="1"/>
</dbReference>
<dbReference type="Proteomes" id="UP000445582">
    <property type="component" value="Unassembled WGS sequence"/>
</dbReference>
<proteinExistence type="predicted"/>
<dbReference type="CDD" id="cd00383">
    <property type="entry name" value="trans_reg_C"/>
    <property type="match status" value="1"/>
</dbReference>
<dbReference type="OrthoDB" id="54411at2"/>
<dbReference type="GO" id="GO:0003677">
    <property type="term" value="F:DNA binding"/>
    <property type="evidence" value="ECO:0007669"/>
    <property type="project" value="UniProtKB-UniRule"/>
</dbReference>
<keyword evidence="6" id="KW-1185">Reference proteome</keyword>
<dbReference type="EMBL" id="WTYN01000001">
    <property type="protein sequence ID" value="MXO61610.1"/>
    <property type="molecule type" value="Genomic_DNA"/>
</dbReference>
<feature type="transmembrane region" description="Helical" evidence="3">
    <location>
        <begin position="231"/>
        <end position="254"/>
    </location>
</feature>
<dbReference type="GO" id="GO:0000160">
    <property type="term" value="P:phosphorelay signal transduction system"/>
    <property type="evidence" value="ECO:0007669"/>
    <property type="project" value="InterPro"/>
</dbReference>
<evidence type="ECO:0000256" key="1">
    <source>
        <dbReference type="ARBA" id="ARBA00023125"/>
    </source>
</evidence>
<feature type="domain" description="OmpR/PhoB-type" evidence="4">
    <location>
        <begin position="3"/>
        <end position="101"/>
    </location>
</feature>
<evidence type="ECO:0000256" key="3">
    <source>
        <dbReference type="SAM" id="Phobius"/>
    </source>
</evidence>
<dbReference type="AlphaFoldDB" id="A0A844YAS9"/>
<feature type="transmembrane region" description="Helical" evidence="3">
    <location>
        <begin position="199"/>
        <end position="219"/>
    </location>
</feature>
<sequence length="362" mass="37260">MPDEALSFGDYVLEPHERRLLRNGEPVDLGGRYLDVLLLLLRHRGELVTKDLFLNEAWKGVPVTDEALTQAIRSLRQALGDEAQNPRFIETVPRYGYRFIAPVENVREPTETLGHRAVTMRVDTPSPVLMAALGGALAGAMMAVFYTFAASAPSGSGASAGVSLLVVMFAICAGIAAVAAMGIALGIEIADRFAALRQYGPIVGGAIGGFVTGGLGNLVSTDAFGLLVGRAPLGVTGALEGLCFGAAIGLLLFLSRTGTLAGERKSWIALAAMIGAATGALIPLLGGTMLGGSLVGLSNAFPEAAVRLDTLGSGIGDPGFGPLTAAATGALEGMLFCLYVAGALAMAQGRARHLTKTAIRRA</sequence>
<keyword evidence="3" id="KW-1133">Transmembrane helix</keyword>
<dbReference type="RefSeq" id="WP_160670189.1">
    <property type="nucleotide sequence ID" value="NZ_WTYN01000001.1"/>
</dbReference>
<dbReference type="InterPro" id="IPR036388">
    <property type="entry name" value="WH-like_DNA-bd_sf"/>
</dbReference>
<dbReference type="PROSITE" id="PS51755">
    <property type="entry name" value="OMPR_PHOB"/>
    <property type="match status" value="1"/>
</dbReference>
<evidence type="ECO:0000313" key="6">
    <source>
        <dbReference type="Proteomes" id="UP000445582"/>
    </source>
</evidence>
<protein>
    <submittedName>
        <fullName evidence="5">Transcriptional regulator</fullName>
    </submittedName>
</protein>
<name>A0A844YAS9_9SPHN</name>
<evidence type="ECO:0000313" key="5">
    <source>
        <dbReference type="EMBL" id="MXO61610.1"/>
    </source>
</evidence>
<dbReference type="SUPFAM" id="SSF46894">
    <property type="entry name" value="C-terminal effector domain of the bipartite response regulators"/>
    <property type="match status" value="1"/>
</dbReference>
<feature type="transmembrane region" description="Helical" evidence="3">
    <location>
        <begin position="128"/>
        <end position="149"/>
    </location>
</feature>
<feature type="transmembrane region" description="Helical" evidence="3">
    <location>
        <begin position="161"/>
        <end position="187"/>
    </location>
</feature>
<comment type="caution">
    <text evidence="5">The sequence shown here is derived from an EMBL/GenBank/DDBJ whole genome shotgun (WGS) entry which is preliminary data.</text>
</comment>
<keyword evidence="1 2" id="KW-0238">DNA-binding</keyword>
<evidence type="ECO:0000259" key="4">
    <source>
        <dbReference type="PROSITE" id="PS51755"/>
    </source>
</evidence>
<dbReference type="Pfam" id="PF00486">
    <property type="entry name" value="Trans_reg_C"/>
    <property type="match status" value="1"/>
</dbReference>